<dbReference type="Gene3D" id="1.10.1300.10">
    <property type="entry name" value="3'5'-cyclic nucleotide phosphodiesterase, catalytic domain"/>
    <property type="match status" value="1"/>
</dbReference>
<evidence type="ECO:0000313" key="8">
    <source>
        <dbReference type="Proteomes" id="UP001307889"/>
    </source>
</evidence>
<dbReference type="PRINTS" id="PR00387">
    <property type="entry name" value="PDIESTERASE1"/>
</dbReference>
<feature type="region of interest" description="Disordered" evidence="5">
    <location>
        <begin position="41"/>
        <end position="70"/>
    </location>
</feature>
<dbReference type="Pfam" id="PF00233">
    <property type="entry name" value="PDEase_I"/>
    <property type="match status" value="1"/>
</dbReference>
<proteinExistence type="inferred from homology"/>
<dbReference type="PANTHER" id="PTHR11347">
    <property type="entry name" value="CYCLIC NUCLEOTIDE PHOSPHODIESTERASE"/>
    <property type="match status" value="1"/>
</dbReference>
<accession>A0ABN7B9E5</accession>
<reference evidence="7 8" key="1">
    <citation type="submission" date="2023-09" db="EMBL/GenBank/DDBJ databases">
        <title>Nesidiocoris tenuis whole genome shotgun sequence.</title>
        <authorList>
            <person name="Shibata T."/>
            <person name="Shimoda M."/>
            <person name="Kobayashi T."/>
            <person name="Uehara T."/>
        </authorList>
    </citation>
    <scope>NUCLEOTIDE SEQUENCE [LARGE SCALE GENOMIC DNA]</scope>
    <source>
        <strain evidence="7 8">Japan</strain>
    </source>
</reference>
<keyword evidence="1 4" id="KW-0479">Metal-binding</keyword>
<evidence type="ECO:0000256" key="4">
    <source>
        <dbReference type="RuleBase" id="RU363067"/>
    </source>
</evidence>
<dbReference type="InterPro" id="IPR040844">
    <property type="entry name" value="PDE4_UCR"/>
</dbReference>
<keyword evidence="8" id="KW-1185">Reference proteome</keyword>
<dbReference type="SUPFAM" id="SSF109604">
    <property type="entry name" value="HD-domain/PDEase-like"/>
    <property type="match status" value="1"/>
</dbReference>
<keyword evidence="3" id="KW-0114">cAMP</keyword>
<dbReference type="InterPro" id="IPR023174">
    <property type="entry name" value="PDEase_CS"/>
</dbReference>
<dbReference type="PROSITE" id="PS51845">
    <property type="entry name" value="PDEASE_I_2"/>
    <property type="match status" value="1"/>
</dbReference>
<dbReference type="SMART" id="SM00471">
    <property type="entry name" value="HDc"/>
    <property type="match status" value="1"/>
</dbReference>
<sequence>MQPRHYNKPLVTRHGEDLIVTPFAQILASLRSVRNNFLSLTNVPSNKSRRSSGSAGATTPQPRNLNPGDEAYTKLSLETMEELDWCLDQLETIQTHRSVSDMASLKFKRMLNKELSHFSESSKSGNQISEYICSTFLDKQQELDLPSSRLDEERSPPMAGRKKEKGRVVPMSHISGVKRALTHTNSFTGETLPRYGVPTPHEADLGKTLQEVDKWGIDIFKISELSVVKPLTVVAYRIFQSRELMKTFMIPAKTLVSFMLTLEEHYVKDNPFHNSTHAADVTQSTHVLLNTPALESVFTDLEIMAAIFAATIHDVDHPGLTNQFLVNSSSELALMYNDESVLENHHLAVAFKLLQNEGCDIFLNLNRKQRQTLRKMAIDMVLSTDMSKHMSLLADLKTMVETKKVAGSGVLLLDNYTDRIQVLENMVHCADLSNPTKPLHLYKQWVELLMEEFFQQGDREREANMDISPMCDRHSATIEKSQVGFIDYIVHPLWETWADLVHPDAQDILDTLEQNRDYYQSMIPPSPPSGDGGGDSDGDEPLSDRQHEDIRFQVTLEEGEGDESSTM</sequence>
<feature type="region of interest" description="Disordered" evidence="5">
    <location>
        <begin position="145"/>
        <end position="167"/>
    </location>
</feature>
<dbReference type="PROSITE" id="PS00126">
    <property type="entry name" value="PDEASE_I_1"/>
    <property type="match status" value="1"/>
</dbReference>
<dbReference type="InterPro" id="IPR003607">
    <property type="entry name" value="HD/PDEase_dom"/>
</dbReference>
<dbReference type="EMBL" id="AP028919">
    <property type="protein sequence ID" value="BET00278.1"/>
    <property type="molecule type" value="Genomic_DNA"/>
</dbReference>
<feature type="domain" description="PDEase" evidence="6">
    <location>
        <begin position="197"/>
        <end position="526"/>
    </location>
</feature>
<dbReference type="InterPro" id="IPR002073">
    <property type="entry name" value="PDEase_catalytic_dom"/>
</dbReference>
<evidence type="ECO:0000256" key="2">
    <source>
        <dbReference type="ARBA" id="ARBA00022801"/>
    </source>
</evidence>
<name>A0ABN7B9E5_9HEMI</name>
<dbReference type="Pfam" id="PF18100">
    <property type="entry name" value="PDE4_UCR"/>
    <property type="match status" value="1"/>
</dbReference>
<evidence type="ECO:0000256" key="3">
    <source>
        <dbReference type="ARBA" id="ARBA00023149"/>
    </source>
</evidence>
<feature type="region of interest" description="Disordered" evidence="5">
    <location>
        <begin position="519"/>
        <end position="567"/>
    </location>
</feature>
<evidence type="ECO:0000256" key="1">
    <source>
        <dbReference type="ARBA" id="ARBA00022723"/>
    </source>
</evidence>
<comment type="cofactor">
    <cofactor evidence="4">
        <name>a divalent metal cation</name>
        <dbReference type="ChEBI" id="CHEBI:60240"/>
    </cofactor>
    <text evidence="4">Binds 2 divalent metal cations per subunit. Site 1 may preferentially bind zinc ions, while site 2 has a preference for magnesium and/or manganese ions.</text>
</comment>
<evidence type="ECO:0000259" key="6">
    <source>
        <dbReference type="PROSITE" id="PS51845"/>
    </source>
</evidence>
<protein>
    <recommendedName>
        <fullName evidence="4">Phosphodiesterase</fullName>
        <ecNumber evidence="4">3.1.4.-</ecNumber>
    </recommendedName>
</protein>
<keyword evidence="2 4" id="KW-0378">Hydrolase</keyword>
<evidence type="ECO:0000256" key="5">
    <source>
        <dbReference type="SAM" id="MobiDB-lite"/>
    </source>
</evidence>
<feature type="compositionally biased region" description="Acidic residues" evidence="5">
    <location>
        <begin position="557"/>
        <end position="567"/>
    </location>
</feature>
<feature type="compositionally biased region" description="Polar residues" evidence="5">
    <location>
        <begin position="41"/>
        <end position="64"/>
    </location>
</feature>
<dbReference type="Proteomes" id="UP001307889">
    <property type="component" value="Chromosome 11"/>
</dbReference>
<gene>
    <name evidence="7" type="ORF">NTJ_13094</name>
</gene>
<dbReference type="CDD" id="cd00077">
    <property type="entry name" value="HDc"/>
    <property type="match status" value="1"/>
</dbReference>
<dbReference type="EC" id="3.1.4.-" evidence="4"/>
<comment type="similarity">
    <text evidence="4">Belongs to the cyclic nucleotide phosphodiesterase family.</text>
</comment>
<dbReference type="InterPro" id="IPR023088">
    <property type="entry name" value="PDEase"/>
</dbReference>
<organism evidence="7 8">
    <name type="scientific">Nesidiocoris tenuis</name>
    <dbReference type="NCBI Taxonomy" id="355587"/>
    <lineage>
        <taxon>Eukaryota</taxon>
        <taxon>Metazoa</taxon>
        <taxon>Ecdysozoa</taxon>
        <taxon>Arthropoda</taxon>
        <taxon>Hexapoda</taxon>
        <taxon>Insecta</taxon>
        <taxon>Pterygota</taxon>
        <taxon>Neoptera</taxon>
        <taxon>Paraneoptera</taxon>
        <taxon>Hemiptera</taxon>
        <taxon>Heteroptera</taxon>
        <taxon>Panheteroptera</taxon>
        <taxon>Cimicomorpha</taxon>
        <taxon>Miridae</taxon>
        <taxon>Dicyphina</taxon>
        <taxon>Nesidiocoris</taxon>
    </lineage>
</organism>
<evidence type="ECO:0000313" key="7">
    <source>
        <dbReference type="EMBL" id="BET00278.1"/>
    </source>
</evidence>
<dbReference type="InterPro" id="IPR036971">
    <property type="entry name" value="PDEase_catalytic_dom_sf"/>
</dbReference>
<feature type="compositionally biased region" description="Basic and acidic residues" evidence="5">
    <location>
        <begin position="542"/>
        <end position="551"/>
    </location>
</feature>